<evidence type="ECO:0000313" key="3">
    <source>
        <dbReference type="EMBL" id="MBU3031360.1"/>
    </source>
</evidence>
<dbReference type="Pfam" id="PF18763">
    <property type="entry name" value="ddrB-ParB"/>
    <property type="match status" value="1"/>
</dbReference>
<dbReference type="InterPro" id="IPR041398">
    <property type="entry name" value="DdrB_dom"/>
</dbReference>
<name>A0ABS6AP16_9RHOB</name>
<sequence>MGQSGADGWFSGLPTTADEFEAEVLRRRKNDFDENRAMLERGDSTVAQLLGEISATFAEPASLATLPLGGSIRNAGRFIATEAGLGVASDIPGVIAEQQVAGDLGFTPSDPLTELGVSAVAGAGFASVFVGAGRAVEYFRGRRRAEVEARPEGRPGMDWEDDVEAAEADLRSGREPAPMPDPALLGGNTGIDEGYFAAIRSAESGGNDAARNPRSSATGRYQFTSDTWAGLMRQHPALGLTADGRLDPQQQELAIRAFTQDNADALRAAGLPVNRGNLYAAHFLGAGDAPRVLRASPDAMLTDLLSPSVITANPFLRGMRVQDFRAWTMRKTGGPGGGTGPGEDFQPLPAGDQFSWAQSQSQPLPDFGQVTSPGGMSVDVRYRVADLSELRAATGELQPRDRSRSASDEQIAGIARNLDPRRLMPSPEGQTGTPIVGADGIVESGNGRVGALNRAAVEHPDRYQAYVRAIEDAGFEIPEGVARPVLIGERVTDLDFDGRRRWVRENNTSSTGRMSATEQAGLDADYLTQHAFDGYRSGRGLNSVENTDFVRRVFAAMPQAERAALMTDDGRLNIDGLRRLRQALFARAFDAGDLLKLLAETEHPAVENLLRMLEDLAPDWAAFRAMVEAGQVRPEFDITDQLMDVVRIIAKARTGNREGQSVIAALRDRLAQGDMFAARDRDMADALIGAFYRGNRARPPEATASILQRYIADAEAFGRADIEDLLGGDEALSPLSALRSAIEAQDARAPMPGQFATDAQEGAAESLIDIRALDRMETPDGAQSPALMRATDAARRDLAEQPEVGPFGPVLREFTDRPEDAIAKLMELKEGEVPDAVIHPLFDGPIGFVFGRTDQPAASGQMRSGYGLAHIAADHGANVLRELPAVMRNGVVYRDPKGQPKRYIVDGENPARVVVVRELWDNDRKNWVVTSFDDDIGDFADRSQWEAFRVTGLGEERAPSPTGPGEDIPSTADFQGDEVQQAIADARAALEADPGLTIRLDEGEGAQAYALDEVLASLDQDEALIARMTSCSLKGAPK</sequence>
<evidence type="ECO:0000256" key="1">
    <source>
        <dbReference type="SAM" id="MobiDB-lite"/>
    </source>
</evidence>
<evidence type="ECO:0000313" key="4">
    <source>
        <dbReference type="Proteomes" id="UP001166191"/>
    </source>
</evidence>
<proteinExistence type="predicted"/>
<gene>
    <name evidence="3" type="ORF">KNW02_14660</name>
</gene>
<dbReference type="RefSeq" id="WP_216034026.1">
    <property type="nucleotide sequence ID" value="NZ_JAHKNG010000029.1"/>
</dbReference>
<evidence type="ECO:0000259" key="2">
    <source>
        <dbReference type="Pfam" id="PF18763"/>
    </source>
</evidence>
<keyword evidence="4" id="KW-1185">Reference proteome</keyword>
<accession>A0ABS6AP16</accession>
<feature type="domain" description="DdrB-like" evidence="2">
    <location>
        <begin position="375"/>
        <end position="490"/>
    </location>
</feature>
<reference evidence="3" key="1">
    <citation type="submission" date="2021-06" db="EMBL/GenBank/DDBJ databases">
        <title>Paracoccus bacterium XHP0099 sp. nov., isolated from the surface waters of the Yellow Sea.</title>
        <authorList>
            <person name="Xue H."/>
            <person name="Zhang D."/>
        </authorList>
    </citation>
    <scope>NUCLEOTIDE SEQUENCE</scope>
    <source>
        <strain evidence="3">XHP0099</strain>
    </source>
</reference>
<comment type="caution">
    <text evidence="3">The sequence shown here is derived from an EMBL/GenBank/DDBJ whole genome shotgun (WGS) entry which is preliminary data.</text>
</comment>
<dbReference type="Proteomes" id="UP001166191">
    <property type="component" value="Unassembled WGS sequence"/>
</dbReference>
<feature type="region of interest" description="Disordered" evidence="1">
    <location>
        <begin position="331"/>
        <end position="362"/>
    </location>
</feature>
<dbReference type="EMBL" id="JAHKNG010000029">
    <property type="protein sequence ID" value="MBU3031360.1"/>
    <property type="molecule type" value="Genomic_DNA"/>
</dbReference>
<protein>
    <recommendedName>
        <fullName evidence="2">DdrB-like domain-containing protein</fullName>
    </recommendedName>
</protein>
<organism evidence="3 4">
    <name type="scientific">Paracoccus marinaquae</name>
    <dbReference type="NCBI Taxonomy" id="2841926"/>
    <lineage>
        <taxon>Bacteria</taxon>
        <taxon>Pseudomonadati</taxon>
        <taxon>Pseudomonadota</taxon>
        <taxon>Alphaproteobacteria</taxon>
        <taxon>Rhodobacterales</taxon>
        <taxon>Paracoccaceae</taxon>
        <taxon>Paracoccus</taxon>
    </lineage>
</organism>